<evidence type="ECO:0000256" key="3">
    <source>
        <dbReference type="ARBA" id="ARBA00022840"/>
    </source>
</evidence>
<dbReference type="GO" id="GO:0005524">
    <property type="term" value="F:ATP binding"/>
    <property type="evidence" value="ECO:0007669"/>
    <property type="project" value="UniProtKB-KW"/>
</dbReference>
<dbReference type="Proteomes" id="UP001149411">
    <property type="component" value="Unassembled WGS sequence"/>
</dbReference>
<accession>A0A9Q4C2Q3</accession>
<dbReference type="EMBL" id="RKLV01000001">
    <property type="protein sequence ID" value="MCX2817874.1"/>
    <property type="molecule type" value="Genomic_DNA"/>
</dbReference>
<sequence length="232" mass="25164">MTAVELIGVTKEYESGDRRVTALDDINVTVDEGEFVSVIGPSGSGKSTMLNLIGLLDRPTSGRVVVGGVDATDMSESRRTEKRGEVIGFVFQDFYLLPNLTAEENVRMPTAFNKSRVDSGRARELLGRVGLGDRVDHYPNELSGGQKQRVAIARSLINSPEVLLTDEPTGNLDLDTSERILGEISKVRETGVSVIAVTHDPMVEEYADRTVELVDGRLSDSRSDTARVGGEP</sequence>
<feature type="domain" description="ABC transporter" evidence="4">
    <location>
        <begin position="4"/>
        <end position="232"/>
    </location>
</feature>
<dbReference type="GO" id="GO:0098796">
    <property type="term" value="C:membrane protein complex"/>
    <property type="evidence" value="ECO:0007669"/>
    <property type="project" value="UniProtKB-ARBA"/>
</dbReference>
<evidence type="ECO:0000256" key="1">
    <source>
        <dbReference type="ARBA" id="ARBA00022448"/>
    </source>
</evidence>
<dbReference type="PANTHER" id="PTHR24220">
    <property type="entry name" value="IMPORT ATP-BINDING PROTEIN"/>
    <property type="match status" value="1"/>
</dbReference>
<dbReference type="InterPro" id="IPR003439">
    <property type="entry name" value="ABC_transporter-like_ATP-bd"/>
</dbReference>
<dbReference type="InterPro" id="IPR003593">
    <property type="entry name" value="AAA+_ATPase"/>
</dbReference>
<dbReference type="InterPro" id="IPR027417">
    <property type="entry name" value="P-loop_NTPase"/>
</dbReference>
<dbReference type="SUPFAM" id="SSF52540">
    <property type="entry name" value="P-loop containing nucleoside triphosphate hydrolases"/>
    <property type="match status" value="1"/>
</dbReference>
<reference evidence="5" key="1">
    <citation type="submission" date="2022-09" db="EMBL/GenBank/DDBJ databases">
        <title>Haloadaptaus new haloarchaeum isolated from saline soil.</title>
        <authorList>
            <person name="Duran-Viseras A."/>
            <person name="Sanchez-Porro C."/>
            <person name="Ventosa A."/>
        </authorList>
    </citation>
    <scope>NUCLEOTIDE SEQUENCE</scope>
    <source>
        <strain evidence="5">F3-133</strain>
    </source>
</reference>
<dbReference type="CDD" id="cd03255">
    <property type="entry name" value="ABC_MJ0796_LolCDE_FtsE"/>
    <property type="match status" value="1"/>
</dbReference>
<organism evidence="5 6">
    <name type="scientific">Halorutilus salinus</name>
    <dbReference type="NCBI Taxonomy" id="2487751"/>
    <lineage>
        <taxon>Archaea</taxon>
        <taxon>Methanobacteriati</taxon>
        <taxon>Methanobacteriota</taxon>
        <taxon>Stenosarchaea group</taxon>
        <taxon>Halobacteria</taxon>
        <taxon>Halorutilales</taxon>
        <taxon>Halorutilaceae</taxon>
        <taxon>Halorutilus</taxon>
    </lineage>
</organism>
<dbReference type="InterPro" id="IPR017871">
    <property type="entry name" value="ABC_transporter-like_CS"/>
</dbReference>
<keyword evidence="2" id="KW-0547">Nucleotide-binding</keyword>
<evidence type="ECO:0000313" key="5">
    <source>
        <dbReference type="EMBL" id="MCX2817874.1"/>
    </source>
</evidence>
<dbReference type="SMART" id="SM00382">
    <property type="entry name" value="AAA"/>
    <property type="match status" value="1"/>
</dbReference>
<dbReference type="Gene3D" id="3.40.50.300">
    <property type="entry name" value="P-loop containing nucleotide triphosphate hydrolases"/>
    <property type="match status" value="1"/>
</dbReference>
<keyword evidence="6" id="KW-1185">Reference proteome</keyword>
<dbReference type="GO" id="GO:0016887">
    <property type="term" value="F:ATP hydrolysis activity"/>
    <property type="evidence" value="ECO:0007669"/>
    <property type="project" value="InterPro"/>
</dbReference>
<dbReference type="PANTHER" id="PTHR24220:SF86">
    <property type="entry name" value="ABC TRANSPORTER ABCH.1"/>
    <property type="match status" value="1"/>
</dbReference>
<protein>
    <submittedName>
        <fullName evidence="5">ABC transporter ATP-binding protein</fullName>
    </submittedName>
</protein>
<dbReference type="GO" id="GO:0005886">
    <property type="term" value="C:plasma membrane"/>
    <property type="evidence" value="ECO:0007669"/>
    <property type="project" value="TreeGrafter"/>
</dbReference>
<dbReference type="Pfam" id="PF00005">
    <property type="entry name" value="ABC_tran"/>
    <property type="match status" value="1"/>
</dbReference>
<evidence type="ECO:0000259" key="4">
    <source>
        <dbReference type="PROSITE" id="PS50893"/>
    </source>
</evidence>
<gene>
    <name evidence="5" type="ORF">EGH25_00640</name>
</gene>
<keyword evidence="1" id="KW-0813">Transport</keyword>
<proteinExistence type="predicted"/>
<dbReference type="PROSITE" id="PS00211">
    <property type="entry name" value="ABC_TRANSPORTER_1"/>
    <property type="match status" value="1"/>
</dbReference>
<dbReference type="InterPro" id="IPR015854">
    <property type="entry name" value="ABC_transpr_LolD-like"/>
</dbReference>
<dbReference type="GO" id="GO:0022857">
    <property type="term" value="F:transmembrane transporter activity"/>
    <property type="evidence" value="ECO:0007669"/>
    <property type="project" value="UniProtKB-ARBA"/>
</dbReference>
<evidence type="ECO:0000256" key="2">
    <source>
        <dbReference type="ARBA" id="ARBA00022741"/>
    </source>
</evidence>
<comment type="caution">
    <text evidence="5">The sequence shown here is derived from an EMBL/GenBank/DDBJ whole genome shotgun (WGS) entry which is preliminary data.</text>
</comment>
<evidence type="ECO:0000313" key="6">
    <source>
        <dbReference type="Proteomes" id="UP001149411"/>
    </source>
</evidence>
<keyword evidence="3 5" id="KW-0067">ATP-binding</keyword>
<name>A0A9Q4C2Q3_9EURY</name>
<dbReference type="RefSeq" id="WP_266085386.1">
    <property type="nucleotide sequence ID" value="NZ_RKLV01000001.1"/>
</dbReference>
<dbReference type="AlphaFoldDB" id="A0A9Q4C2Q3"/>
<dbReference type="InterPro" id="IPR017911">
    <property type="entry name" value="MacB-like_ATP-bd"/>
</dbReference>
<dbReference type="FunFam" id="3.40.50.300:FF:000032">
    <property type="entry name" value="Export ABC transporter ATP-binding protein"/>
    <property type="match status" value="1"/>
</dbReference>
<dbReference type="PROSITE" id="PS50893">
    <property type="entry name" value="ABC_TRANSPORTER_2"/>
    <property type="match status" value="1"/>
</dbReference>